<feature type="compositionally biased region" description="Gly residues" evidence="1">
    <location>
        <begin position="1"/>
        <end position="10"/>
    </location>
</feature>
<dbReference type="Proteomes" id="UP001558652">
    <property type="component" value="Unassembled WGS sequence"/>
</dbReference>
<evidence type="ECO:0000256" key="1">
    <source>
        <dbReference type="SAM" id="MobiDB-lite"/>
    </source>
</evidence>
<gene>
    <name evidence="2" type="ORF">AAG570_012439</name>
</gene>
<dbReference type="EMBL" id="JBFDAA010000008">
    <property type="protein sequence ID" value="KAL1129494.1"/>
    <property type="molecule type" value="Genomic_DNA"/>
</dbReference>
<reference evidence="2 3" key="1">
    <citation type="submission" date="2024-07" db="EMBL/GenBank/DDBJ databases">
        <title>Chromosome-level genome assembly of the water stick insect Ranatra chinensis (Heteroptera: Nepidae).</title>
        <authorList>
            <person name="Liu X."/>
        </authorList>
    </citation>
    <scope>NUCLEOTIDE SEQUENCE [LARGE SCALE GENOMIC DNA]</scope>
    <source>
        <strain evidence="2">Cailab_2021Rc</strain>
        <tissue evidence="2">Muscle</tissue>
    </source>
</reference>
<organism evidence="2 3">
    <name type="scientific">Ranatra chinensis</name>
    <dbReference type="NCBI Taxonomy" id="642074"/>
    <lineage>
        <taxon>Eukaryota</taxon>
        <taxon>Metazoa</taxon>
        <taxon>Ecdysozoa</taxon>
        <taxon>Arthropoda</taxon>
        <taxon>Hexapoda</taxon>
        <taxon>Insecta</taxon>
        <taxon>Pterygota</taxon>
        <taxon>Neoptera</taxon>
        <taxon>Paraneoptera</taxon>
        <taxon>Hemiptera</taxon>
        <taxon>Heteroptera</taxon>
        <taxon>Panheteroptera</taxon>
        <taxon>Nepomorpha</taxon>
        <taxon>Nepidae</taxon>
        <taxon>Ranatrinae</taxon>
        <taxon>Ranatra</taxon>
    </lineage>
</organism>
<proteinExistence type="predicted"/>
<name>A0ABD0Z244_9HEMI</name>
<keyword evidence="3" id="KW-1185">Reference proteome</keyword>
<dbReference type="AlphaFoldDB" id="A0ABD0Z244"/>
<evidence type="ECO:0000313" key="3">
    <source>
        <dbReference type="Proteomes" id="UP001558652"/>
    </source>
</evidence>
<feature type="region of interest" description="Disordered" evidence="1">
    <location>
        <begin position="1"/>
        <end position="119"/>
    </location>
</feature>
<accession>A0ABD0Z244</accession>
<comment type="caution">
    <text evidence="2">The sequence shown here is derived from an EMBL/GenBank/DDBJ whole genome shotgun (WGS) entry which is preliminary data.</text>
</comment>
<sequence length="162" mass="16862">MPDGGGGNGVAGTAPPPRALGRQGASAERGATEKLDEFGWEISRGARPTGERFGAGPCLHYPGLNSAEGGIGGWDSLPSPNDPGTDGRAAVPTSADASTPRRRDSGHSSAPRKARTSEYRYTGDIESKLVCGDIVESMAITIRNRQSATTLSVSLVWVIRKV</sequence>
<evidence type="ECO:0000313" key="2">
    <source>
        <dbReference type="EMBL" id="KAL1129494.1"/>
    </source>
</evidence>
<protein>
    <submittedName>
        <fullName evidence="2">Uncharacterized protein</fullName>
    </submittedName>
</protein>